<dbReference type="EMBL" id="CP012159">
    <property type="protein sequence ID" value="AKT41611.1"/>
    <property type="molecule type" value="Genomic_DNA"/>
</dbReference>
<feature type="DNA-binding region" description="H-T-H motif" evidence="4">
    <location>
        <begin position="29"/>
        <end position="48"/>
    </location>
</feature>
<dbReference type="KEGG" id="ccro:CMC5_058180"/>
<dbReference type="GO" id="GO:0000976">
    <property type="term" value="F:transcription cis-regulatory region binding"/>
    <property type="evidence" value="ECO:0007669"/>
    <property type="project" value="TreeGrafter"/>
</dbReference>
<evidence type="ECO:0000256" key="4">
    <source>
        <dbReference type="PROSITE-ProRule" id="PRU00335"/>
    </source>
</evidence>
<dbReference type="Gene3D" id="1.10.357.10">
    <property type="entry name" value="Tetracycline Repressor, domain 2"/>
    <property type="match status" value="1"/>
</dbReference>
<dbReference type="InterPro" id="IPR036271">
    <property type="entry name" value="Tet_transcr_reg_TetR-rel_C_sf"/>
</dbReference>
<evidence type="ECO:0000256" key="3">
    <source>
        <dbReference type="ARBA" id="ARBA00023163"/>
    </source>
</evidence>
<evidence type="ECO:0000313" key="6">
    <source>
        <dbReference type="EMBL" id="AKT41611.1"/>
    </source>
</evidence>
<dbReference type="PANTHER" id="PTHR30055">
    <property type="entry name" value="HTH-TYPE TRANSCRIPTIONAL REGULATOR RUTR"/>
    <property type="match status" value="1"/>
</dbReference>
<protein>
    <submittedName>
        <fullName evidence="6">TetR family transcriptional regulator</fullName>
    </submittedName>
</protein>
<keyword evidence="2 4" id="KW-0238">DNA-binding</keyword>
<proteinExistence type="predicted"/>
<dbReference type="SUPFAM" id="SSF48498">
    <property type="entry name" value="Tetracyclin repressor-like, C-terminal domain"/>
    <property type="match status" value="1"/>
</dbReference>
<dbReference type="GO" id="GO:0003700">
    <property type="term" value="F:DNA-binding transcription factor activity"/>
    <property type="evidence" value="ECO:0007669"/>
    <property type="project" value="TreeGrafter"/>
</dbReference>
<dbReference type="InterPro" id="IPR050109">
    <property type="entry name" value="HTH-type_TetR-like_transc_reg"/>
</dbReference>
<dbReference type="PRINTS" id="PR00455">
    <property type="entry name" value="HTHTETR"/>
</dbReference>
<evidence type="ECO:0000259" key="5">
    <source>
        <dbReference type="PROSITE" id="PS50977"/>
    </source>
</evidence>
<dbReference type="STRING" id="52.CMC5_058180"/>
<dbReference type="SUPFAM" id="SSF46689">
    <property type="entry name" value="Homeodomain-like"/>
    <property type="match status" value="1"/>
</dbReference>
<keyword evidence="1" id="KW-0805">Transcription regulation</keyword>
<keyword evidence="7" id="KW-1185">Reference proteome</keyword>
<dbReference type="InterPro" id="IPR009057">
    <property type="entry name" value="Homeodomain-like_sf"/>
</dbReference>
<accession>A0A0K1ELD5</accession>
<reference evidence="6 7" key="1">
    <citation type="submission" date="2015-07" db="EMBL/GenBank/DDBJ databases">
        <title>Genome analysis of myxobacterium Chondromyces crocatus Cm c5 reveals a high potential for natural compound synthesis and the genetic basis for the loss of fruiting body formation.</title>
        <authorList>
            <person name="Zaburannyi N."/>
            <person name="Bunk B."/>
            <person name="Maier J."/>
            <person name="Overmann J."/>
            <person name="Mueller R."/>
        </authorList>
    </citation>
    <scope>NUCLEOTIDE SEQUENCE [LARGE SCALE GENOMIC DNA]</scope>
    <source>
        <strain evidence="6 7">Cm c5</strain>
    </source>
</reference>
<keyword evidence="3" id="KW-0804">Transcription</keyword>
<feature type="domain" description="HTH tetR-type" evidence="5">
    <location>
        <begin position="6"/>
        <end position="66"/>
    </location>
</feature>
<sequence>MSDRTTDVRRKIVRAAAELLREGGREAVSTRAVSAAANVQAPTIYRHFGDMHALRLAAAREVLARYVAQKAARAPGADAVEDLRRGWDMHVAFGLANPAAYTLLYGLDAGEERGEGEGEEDREGEGAASAMRDGLAVLRALVERVAKAGRLRVSVPFAVQLIHAGGSGVTLALIETPAKERDLRLSEVMRESVLGAILVEGEASPSPRGEGIAARAIALQAALADGEEVLSKGERVLLEEWLVRLAGAGAGGGR</sequence>
<dbReference type="OrthoDB" id="7056813at2"/>
<dbReference type="PANTHER" id="PTHR30055:SF234">
    <property type="entry name" value="HTH-TYPE TRANSCRIPTIONAL REGULATOR BETI"/>
    <property type="match status" value="1"/>
</dbReference>
<evidence type="ECO:0000313" key="7">
    <source>
        <dbReference type="Proteomes" id="UP000067626"/>
    </source>
</evidence>
<dbReference type="PROSITE" id="PS50977">
    <property type="entry name" value="HTH_TETR_2"/>
    <property type="match status" value="1"/>
</dbReference>
<name>A0A0K1ELD5_CHOCO</name>
<dbReference type="AlphaFoldDB" id="A0A0K1ELD5"/>
<dbReference type="PATRIC" id="fig|52.7.peg.6418"/>
<organism evidence="6 7">
    <name type="scientific">Chondromyces crocatus</name>
    <dbReference type="NCBI Taxonomy" id="52"/>
    <lineage>
        <taxon>Bacteria</taxon>
        <taxon>Pseudomonadati</taxon>
        <taxon>Myxococcota</taxon>
        <taxon>Polyangia</taxon>
        <taxon>Polyangiales</taxon>
        <taxon>Polyangiaceae</taxon>
        <taxon>Chondromyces</taxon>
    </lineage>
</organism>
<dbReference type="RefSeq" id="WP_050433370.1">
    <property type="nucleotide sequence ID" value="NZ_CP012159.1"/>
</dbReference>
<evidence type="ECO:0000256" key="1">
    <source>
        <dbReference type="ARBA" id="ARBA00023015"/>
    </source>
</evidence>
<dbReference type="Pfam" id="PF00440">
    <property type="entry name" value="TetR_N"/>
    <property type="match status" value="1"/>
</dbReference>
<dbReference type="InterPro" id="IPR001647">
    <property type="entry name" value="HTH_TetR"/>
</dbReference>
<dbReference type="Proteomes" id="UP000067626">
    <property type="component" value="Chromosome"/>
</dbReference>
<evidence type="ECO:0000256" key="2">
    <source>
        <dbReference type="ARBA" id="ARBA00023125"/>
    </source>
</evidence>
<gene>
    <name evidence="6" type="primary">tetR</name>
    <name evidence="6" type="ORF">CMC5_058180</name>
</gene>